<proteinExistence type="predicted"/>
<evidence type="ECO:0000256" key="1">
    <source>
        <dbReference type="SAM" id="SignalP"/>
    </source>
</evidence>
<comment type="caution">
    <text evidence="2">The sequence shown here is derived from an EMBL/GenBank/DDBJ whole genome shotgun (WGS) entry which is preliminary data.</text>
</comment>
<protein>
    <submittedName>
        <fullName evidence="2">Uncharacterized protein</fullName>
    </submittedName>
</protein>
<organism evidence="2 3">
    <name type="scientific">Rubroshorea leprosula</name>
    <dbReference type="NCBI Taxonomy" id="152421"/>
    <lineage>
        <taxon>Eukaryota</taxon>
        <taxon>Viridiplantae</taxon>
        <taxon>Streptophyta</taxon>
        <taxon>Embryophyta</taxon>
        <taxon>Tracheophyta</taxon>
        <taxon>Spermatophyta</taxon>
        <taxon>Magnoliopsida</taxon>
        <taxon>eudicotyledons</taxon>
        <taxon>Gunneridae</taxon>
        <taxon>Pentapetalae</taxon>
        <taxon>rosids</taxon>
        <taxon>malvids</taxon>
        <taxon>Malvales</taxon>
        <taxon>Dipterocarpaceae</taxon>
        <taxon>Rubroshorea</taxon>
    </lineage>
</organism>
<feature type="signal peptide" evidence="1">
    <location>
        <begin position="1"/>
        <end position="24"/>
    </location>
</feature>
<feature type="chain" id="PRO_5043719459" evidence="1">
    <location>
        <begin position="25"/>
        <end position="81"/>
    </location>
</feature>
<evidence type="ECO:0000313" key="3">
    <source>
        <dbReference type="Proteomes" id="UP001054252"/>
    </source>
</evidence>
<sequence>MEAASVRKILAVIILMSMVTLVFSRVPASQHTEEAEKGMDLERGPFQVGIPLYRSIHNPDELVPANEIPTLSTNNADSRNP</sequence>
<keyword evidence="1" id="KW-0732">Signal</keyword>
<keyword evidence="3" id="KW-1185">Reference proteome</keyword>
<reference evidence="2 3" key="1">
    <citation type="journal article" date="2021" name="Commun. Biol.">
        <title>The genome of Shorea leprosula (Dipterocarpaceae) highlights the ecological relevance of drought in aseasonal tropical rainforests.</title>
        <authorList>
            <person name="Ng K.K.S."/>
            <person name="Kobayashi M.J."/>
            <person name="Fawcett J.A."/>
            <person name="Hatakeyama M."/>
            <person name="Paape T."/>
            <person name="Ng C.H."/>
            <person name="Ang C.C."/>
            <person name="Tnah L.H."/>
            <person name="Lee C.T."/>
            <person name="Nishiyama T."/>
            <person name="Sese J."/>
            <person name="O'Brien M.J."/>
            <person name="Copetti D."/>
            <person name="Mohd Noor M.I."/>
            <person name="Ong R.C."/>
            <person name="Putra M."/>
            <person name="Sireger I.Z."/>
            <person name="Indrioko S."/>
            <person name="Kosugi Y."/>
            <person name="Izuno A."/>
            <person name="Isagi Y."/>
            <person name="Lee S.L."/>
            <person name="Shimizu K.K."/>
        </authorList>
    </citation>
    <scope>NUCLEOTIDE SEQUENCE [LARGE SCALE GENOMIC DNA]</scope>
    <source>
        <strain evidence="2">214</strain>
    </source>
</reference>
<dbReference type="EMBL" id="BPVZ01000005">
    <property type="protein sequence ID" value="GKU91784.1"/>
    <property type="molecule type" value="Genomic_DNA"/>
</dbReference>
<dbReference type="AlphaFoldDB" id="A0AAV5I228"/>
<gene>
    <name evidence="2" type="ORF">SLEP1_g5604</name>
</gene>
<dbReference type="Proteomes" id="UP001054252">
    <property type="component" value="Unassembled WGS sequence"/>
</dbReference>
<name>A0AAV5I228_9ROSI</name>
<accession>A0AAV5I228</accession>
<evidence type="ECO:0000313" key="2">
    <source>
        <dbReference type="EMBL" id="GKU91784.1"/>
    </source>
</evidence>